<evidence type="ECO:0000313" key="4">
    <source>
        <dbReference type="Proteomes" id="UP001221757"/>
    </source>
</evidence>
<dbReference type="Proteomes" id="UP001221757">
    <property type="component" value="Unassembled WGS sequence"/>
</dbReference>
<feature type="region of interest" description="Disordered" evidence="1">
    <location>
        <begin position="1"/>
        <end position="43"/>
    </location>
</feature>
<sequence>MADPYDPYQEELTYRPQAKQTSSTLTPNRSKFPRIPEARDRRDASISNSTTILLTGSAVVLAVLAIALGLIVQIFVKNVYHLTGRAVYTTAPLGSTLAIAHISSALTTMSVPVTIGLGAYWLAGRWLASSYDEGVDRPTPYQLGILMRTLNGANLGALWTGSNYMVGRGTVPGGKTLRRPPILRHAIFMLFTFLALAYGTAATETWLGSTSESVLYPVTAITSQPGAPAPAFGRQVNQTLCNEEKNATNNQPYQCGFVRGTSGNPQANSQRILAMNGLSNTTIVALTNDSTAIMVPAISSLSTNLGYTATTLGVKSVCTSVTSQCVDLENTGPNAGLFTNCPSSVNFNTSSNDFGCNSYGGTLFGGPLGSDGSILECLQTANATDFRYGIIVISEAYNADTSVSGEDFVGNTGFFLHGNRGGYNLLTCDVNSLVVTYHYFNGSYTTLASSASDLPQAQRVLDGSWAGSVYVPPAIEGVGLYSGNYADSFASGLSKTALAATTYVMEPTEALETEFVQTNLGSRLPLAPLLLLFTLSFLYCALVLAVTALAVREIFKSPLTSFAHSRLVDPVTVISTAYGPEDSKLKRTHEVQELFGDETVADRLNVAVHDETDGLPPVRRSKTTAARPET</sequence>
<feature type="transmembrane region" description="Helical" evidence="2">
    <location>
        <begin position="182"/>
        <end position="201"/>
    </location>
</feature>
<evidence type="ECO:0000313" key="3">
    <source>
        <dbReference type="EMBL" id="KAJ7698324.1"/>
    </source>
</evidence>
<reference evidence="3" key="1">
    <citation type="submission" date="2023-03" db="EMBL/GenBank/DDBJ databases">
        <title>Massive genome expansion in bonnet fungi (Mycena s.s.) driven by repeated elements and novel gene families across ecological guilds.</title>
        <authorList>
            <consortium name="Lawrence Berkeley National Laboratory"/>
            <person name="Harder C.B."/>
            <person name="Miyauchi S."/>
            <person name="Viragh M."/>
            <person name="Kuo A."/>
            <person name="Thoen E."/>
            <person name="Andreopoulos B."/>
            <person name="Lu D."/>
            <person name="Skrede I."/>
            <person name="Drula E."/>
            <person name="Henrissat B."/>
            <person name="Morin E."/>
            <person name="Kohler A."/>
            <person name="Barry K."/>
            <person name="LaButti K."/>
            <person name="Morin E."/>
            <person name="Salamov A."/>
            <person name="Lipzen A."/>
            <person name="Mereny Z."/>
            <person name="Hegedus B."/>
            <person name="Baldrian P."/>
            <person name="Stursova M."/>
            <person name="Weitz H."/>
            <person name="Taylor A."/>
            <person name="Grigoriev I.V."/>
            <person name="Nagy L.G."/>
            <person name="Martin F."/>
            <person name="Kauserud H."/>
        </authorList>
    </citation>
    <scope>NUCLEOTIDE SEQUENCE</scope>
    <source>
        <strain evidence="3">CBHHK067</strain>
    </source>
</reference>
<dbReference type="AlphaFoldDB" id="A0AAD7DUG5"/>
<keyword evidence="2" id="KW-0812">Transmembrane</keyword>
<comment type="caution">
    <text evidence="3">The sequence shown here is derived from an EMBL/GenBank/DDBJ whole genome shotgun (WGS) entry which is preliminary data.</text>
</comment>
<accession>A0AAD7DUG5</accession>
<feature type="transmembrane region" description="Helical" evidence="2">
    <location>
        <begin position="526"/>
        <end position="551"/>
    </location>
</feature>
<keyword evidence="2" id="KW-1133">Transmembrane helix</keyword>
<dbReference type="EMBL" id="JARKIE010000026">
    <property type="protein sequence ID" value="KAJ7698324.1"/>
    <property type="molecule type" value="Genomic_DNA"/>
</dbReference>
<keyword evidence="4" id="KW-1185">Reference proteome</keyword>
<feature type="compositionally biased region" description="Basic and acidic residues" evidence="1">
    <location>
        <begin position="34"/>
        <end position="43"/>
    </location>
</feature>
<evidence type="ECO:0000256" key="2">
    <source>
        <dbReference type="SAM" id="Phobius"/>
    </source>
</evidence>
<proteinExistence type="predicted"/>
<feature type="transmembrane region" description="Helical" evidence="2">
    <location>
        <begin position="96"/>
        <end position="123"/>
    </location>
</feature>
<evidence type="ECO:0000256" key="1">
    <source>
        <dbReference type="SAM" id="MobiDB-lite"/>
    </source>
</evidence>
<keyword evidence="2" id="KW-0472">Membrane</keyword>
<feature type="transmembrane region" description="Helical" evidence="2">
    <location>
        <begin position="51"/>
        <end position="76"/>
    </location>
</feature>
<organism evidence="3 4">
    <name type="scientific">Mycena rosella</name>
    <name type="common">Pink bonnet</name>
    <name type="synonym">Agaricus rosellus</name>
    <dbReference type="NCBI Taxonomy" id="1033263"/>
    <lineage>
        <taxon>Eukaryota</taxon>
        <taxon>Fungi</taxon>
        <taxon>Dikarya</taxon>
        <taxon>Basidiomycota</taxon>
        <taxon>Agaricomycotina</taxon>
        <taxon>Agaricomycetes</taxon>
        <taxon>Agaricomycetidae</taxon>
        <taxon>Agaricales</taxon>
        <taxon>Marasmiineae</taxon>
        <taxon>Mycenaceae</taxon>
        <taxon>Mycena</taxon>
    </lineage>
</organism>
<protein>
    <submittedName>
        <fullName evidence="3">Uncharacterized protein</fullName>
    </submittedName>
</protein>
<feature type="compositionally biased region" description="Polar residues" evidence="1">
    <location>
        <begin position="18"/>
        <end position="29"/>
    </location>
</feature>
<gene>
    <name evidence="3" type="ORF">B0H17DRAFT_1050775</name>
</gene>
<name>A0AAD7DUG5_MYCRO</name>